<feature type="compositionally biased region" description="Basic and acidic residues" evidence="1">
    <location>
        <begin position="394"/>
        <end position="421"/>
    </location>
</feature>
<comment type="caution">
    <text evidence="2">The sequence shown here is derived from an EMBL/GenBank/DDBJ whole genome shotgun (WGS) entry which is preliminary data.</text>
</comment>
<sequence>MSSSTAGTKDHDGGGGKRESHEETSTSNSNLLEALRREEFEADESNLLSDDDKQVFGANPLADILKLVRCNICRKSLIERQFPGHYAHCNSSSSVKPDKGETKSRPGCSRRKDRRDSKNSKKRGLERSKSESERDSIRVPARLCWSDLVRRQRSKRPASNERFRYARCAPSSGNLDNNEDITESLAGCSKRKDRRDSKNLKKCELRNAKSSGLERSKSESERDSIGEPAVLRWSELIERSRNIRPTSREEYRYPRGFALASNSVETSRFDTGGPGLLEWNPDGSAVCLEIQASIDIDAPPFKLPDENIRGLRTRPWFHKLDVRSKKRRDDRNKWSHRRKQDETSVSPLMQGVQVAGRGKRPREKLNHRRKQDDTSVSPPKQGVQVAVRAKRSRNVAEQHKDICEEGGQKQGMDHDASEGYHDTGTLIRQRRKRSQDEMRIWLMRCSKPL</sequence>
<feature type="region of interest" description="Disordered" evidence="1">
    <location>
        <begin position="199"/>
        <end position="224"/>
    </location>
</feature>
<dbReference type="Proteomes" id="UP001605036">
    <property type="component" value="Unassembled WGS sequence"/>
</dbReference>
<proteinExistence type="predicted"/>
<name>A0ABD1XFS2_9MARC</name>
<accession>A0ABD1XFS2</accession>
<feature type="region of interest" description="Disordered" evidence="1">
    <location>
        <begin position="1"/>
        <end position="53"/>
    </location>
</feature>
<dbReference type="EMBL" id="JBHFFA010000008">
    <property type="protein sequence ID" value="KAL2607809.1"/>
    <property type="molecule type" value="Genomic_DNA"/>
</dbReference>
<evidence type="ECO:0000313" key="2">
    <source>
        <dbReference type="EMBL" id="KAL2607809.1"/>
    </source>
</evidence>
<keyword evidence="3" id="KW-1185">Reference proteome</keyword>
<dbReference type="PANTHER" id="PTHR47805">
    <property type="entry name" value="SAGA-ASSOCIATED FACTOR 73"/>
    <property type="match status" value="1"/>
</dbReference>
<reference evidence="2 3" key="1">
    <citation type="submission" date="2024-09" db="EMBL/GenBank/DDBJ databases">
        <title>Chromosome-scale assembly of Riccia fluitans.</title>
        <authorList>
            <person name="Paukszto L."/>
            <person name="Sawicki J."/>
            <person name="Karawczyk K."/>
            <person name="Piernik-Szablinska J."/>
            <person name="Szczecinska M."/>
            <person name="Mazdziarz M."/>
        </authorList>
    </citation>
    <scope>NUCLEOTIDE SEQUENCE [LARGE SCALE GENOMIC DNA]</scope>
    <source>
        <strain evidence="2">Rf_01</strain>
        <tissue evidence="2">Aerial parts of the thallus</tissue>
    </source>
</reference>
<feature type="region of interest" description="Disordered" evidence="1">
    <location>
        <begin position="323"/>
        <end position="436"/>
    </location>
</feature>
<feature type="region of interest" description="Disordered" evidence="1">
    <location>
        <begin position="86"/>
        <end position="134"/>
    </location>
</feature>
<evidence type="ECO:0000313" key="3">
    <source>
        <dbReference type="Proteomes" id="UP001605036"/>
    </source>
</evidence>
<gene>
    <name evidence="2" type="ORF">R1flu_026382</name>
</gene>
<organism evidence="2 3">
    <name type="scientific">Riccia fluitans</name>
    <dbReference type="NCBI Taxonomy" id="41844"/>
    <lineage>
        <taxon>Eukaryota</taxon>
        <taxon>Viridiplantae</taxon>
        <taxon>Streptophyta</taxon>
        <taxon>Embryophyta</taxon>
        <taxon>Marchantiophyta</taxon>
        <taxon>Marchantiopsida</taxon>
        <taxon>Marchantiidae</taxon>
        <taxon>Marchantiales</taxon>
        <taxon>Ricciaceae</taxon>
        <taxon>Riccia</taxon>
    </lineage>
</organism>
<dbReference type="AlphaFoldDB" id="A0ABD1XFS2"/>
<dbReference type="InterPro" id="IPR037804">
    <property type="entry name" value="SGF73"/>
</dbReference>
<feature type="compositionally biased region" description="Basic and acidic residues" evidence="1">
    <location>
        <begin position="114"/>
        <end position="134"/>
    </location>
</feature>
<dbReference type="PANTHER" id="PTHR47805:SF1">
    <property type="entry name" value="SAGA-ASSOCIATED FACTOR 73"/>
    <property type="match status" value="1"/>
</dbReference>
<protein>
    <recommendedName>
        <fullName evidence="4">SAGA-associated factor 11</fullName>
    </recommendedName>
</protein>
<feature type="compositionally biased region" description="Basic residues" evidence="1">
    <location>
        <begin position="357"/>
        <end position="369"/>
    </location>
</feature>
<feature type="compositionally biased region" description="Basic and acidic residues" evidence="1">
    <location>
        <begin position="323"/>
        <end position="333"/>
    </location>
</feature>
<evidence type="ECO:0008006" key="4">
    <source>
        <dbReference type="Google" id="ProtNLM"/>
    </source>
</evidence>
<evidence type="ECO:0000256" key="1">
    <source>
        <dbReference type="SAM" id="MobiDB-lite"/>
    </source>
</evidence>
<feature type="compositionally biased region" description="Basic and acidic residues" evidence="1">
    <location>
        <begin position="8"/>
        <end position="24"/>
    </location>
</feature>